<dbReference type="EMBL" id="UINC01201169">
    <property type="protein sequence ID" value="SVE20382.1"/>
    <property type="molecule type" value="Genomic_DNA"/>
</dbReference>
<evidence type="ECO:0000256" key="1">
    <source>
        <dbReference type="SAM" id="Phobius"/>
    </source>
</evidence>
<protein>
    <submittedName>
        <fullName evidence="2">Uncharacterized protein</fullName>
    </submittedName>
</protein>
<evidence type="ECO:0000313" key="2">
    <source>
        <dbReference type="EMBL" id="SVE20382.1"/>
    </source>
</evidence>
<proteinExistence type="predicted"/>
<keyword evidence="1" id="KW-0812">Transmembrane</keyword>
<accession>A0A383BKG2</accession>
<sequence>YFRYRNTGEYDSGLIIIILKIFVIKSIFPLIILITFIACDIFNDDNEQLEQHCELINRQNSENCESDNSNYNYCLTDINPNSCTYGVDIGTSIFSNQVTVHYFGHQN</sequence>
<feature type="transmembrane region" description="Helical" evidence="1">
    <location>
        <begin position="12"/>
        <end position="38"/>
    </location>
</feature>
<keyword evidence="1" id="KW-1133">Transmembrane helix</keyword>
<name>A0A383BKG2_9ZZZZ</name>
<dbReference type="AlphaFoldDB" id="A0A383BKG2"/>
<gene>
    <name evidence="2" type="ORF">METZ01_LOCUS473236</name>
</gene>
<reference evidence="2" key="1">
    <citation type="submission" date="2018-05" db="EMBL/GenBank/DDBJ databases">
        <authorList>
            <person name="Lanie J.A."/>
            <person name="Ng W.-L."/>
            <person name="Kazmierczak K.M."/>
            <person name="Andrzejewski T.M."/>
            <person name="Davidsen T.M."/>
            <person name="Wayne K.J."/>
            <person name="Tettelin H."/>
            <person name="Glass J.I."/>
            <person name="Rusch D."/>
            <person name="Podicherti R."/>
            <person name="Tsui H.-C.T."/>
            <person name="Winkler M.E."/>
        </authorList>
    </citation>
    <scope>NUCLEOTIDE SEQUENCE</scope>
</reference>
<keyword evidence="1" id="KW-0472">Membrane</keyword>
<feature type="non-terminal residue" evidence="2">
    <location>
        <position position="1"/>
    </location>
</feature>
<organism evidence="2">
    <name type="scientific">marine metagenome</name>
    <dbReference type="NCBI Taxonomy" id="408172"/>
    <lineage>
        <taxon>unclassified sequences</taxon>
        <taxon>metagenomes</taxon>
        <taxon>ecological metagenomes</taxon>
    </lineage>
</organism>